<feature type="chain" id="PRO_5010220118" evidence="1">
    <location>
        <begin position="27"/>
        <end position="339"/>
    </location>
</feature>
<accession>A0A1H4WAS2</accession>
<keyword evidence="3" id="KW-1185">Reference proteome</keyword>
<protein>
    <submittedName>
        <fullName evidence="2">40-residue YVTN family beta-propeller repeat-containing protein</fullName>
    </submittedName>
</protein>
<dbReference type="Proteomes" id="UP000183561">
    <property type="component" value="Unassembled WGS sequence"/>
</dbReference>
<organism evidence="2 3">
    <name type="scientific">Rhodococcus koreensis</name>
    <dbReference type="NCBI Taxonomy" id="99653"/>
    <lineage>
        <taxon>Bacteria</taxon>
        <taxon>Bacillati</taxon>
        <taxon>Actinomycetota</taxon>
        <taxon>Actinomycetes</taxon>
        <taxon>Mycobacteriales</taxon>
        <taxon>Nocardiaceae</taxon>
        <taxon>Rhodococcus</taxon>
    </lineage>
</organism>
<keyword evidence="1" id="KW-0732">Signal</keyword>
<proteinExistence type="predicted"/>
<dbReference type="PANTHER" id="PTHR47197">
    <property type="entry name" value="PROTEIN NIRF"/>
    <property type="match status" value="1"/>
</dbReference>
<dbReference type="InterPro" id="IPR011048">
    <property type="entry name" value="Haem_d1_sf"/>
</dbReference>
<dbReference type="AlphaFoldDB" id="A0A1H4WAS2"/>
<dbReference type="EMBL" id="FNSV01000005">
    <property type="protein sequence ID" value="SEC90387.1"/>
    <property type="molecule type" value="Genomic_DNA"/>
</dbReference>
<dbReference type="PANTHER" id="PTHR47197:SF3">
    <property type="entry name" value="DIHYDRO-HEME D1 DEHYDROGENASE"/>
    <property type="match status" value="1"/>
</dbReference>
<evidence type="ECO:0000313" key="3">
    <source>
        <dbReference type="Proteomes" id="UP000183561"/>
    </source>
</evidence>
<dbReference type="InterPro" id="IPR051200">
    <property type="entry name" value="Host-pathogen_enzymatic-act"/>
</dbReference>
<dbReference type="InterPro" id="IPR015943">
    <property type="entry name" value="WD40/YVTN_repeat-like_dom_sf"/>
</dbReference>
<dbReference type="RefSeq" id="WP_072947252.1">
    <property type="nucleotide sequence ID" value="NZ_FNSV01000005.1"/>
</dbReference>
<dbReference type="OrthoDB" id="145213at2"/>
<sequence>MHHNRSRLLPALIIALILVGACSSEASSPGGSPLPLRPVAEIVLTGDNSRFDYESLDPERRLLFIAHLGASEVIEVDVHTRQVVRTVPNLSQAHGVLVVPELRRVYVTATGDNRLVILDEDTGTVIGQAPTGDYPDGIAYDPKRGAVWTTNESGGTETVVDAGTAQVRGTVDLGGEVCNVAYDPVADQMLVAVQGKGDLAAIDPETLDVIRRVPTPGCRSGHGLALDSEARLAFVACEDNATLLTVDLATWQTACSNTVGQQPDVLAYDQGAHRLYVAAESGTVSVFDQHDKHLTEVGSGHLADGAHVVIVDPTTGHTYYPVPTGNDGHPALLEQAPEG</sequence>
<dbReference type="Gene3D" id="2.130.10.10">
    <property type="entry name" value="YVTN repeat-like/Quinoprotein amine dehydrogenase"/>
    <property type="match status" value="2"/>
</dbReference>
<dbReference type="PROSITE" id="PS51257">
    <property type="entry name" value="PROKAR_LIPOPROTEIN"/>
    <property type="match status" value="1"/>
</dbReference>
<evidence type="ECO:0000256" key="1">
    <source>
        <dbReference type="SAM" id="SignalP"/>
    </source>
</evidence>
<name>A0A1H4WAS2_9NOCA</name>
<gene>
    <name evidence="2" type="ORF">SAMN04490239_5915</name>
</gene>
<reference evidence="3" key="1">
    <citation type="submission" date="2016-10" db="EMBL/GenBank/DDBJ databases">
        <authorList>
            <person name="Varghese N."/>
            <person name="Submissions S."/>
        </authorList>
    </citation>
    <scope>NUCLEOTIDE SEQUENCE [LARGE SCALE GENOMIC DNA]</scope>
    <source>
        <strain evidence="3">DSM 44498</strain>
    </source>
</reference>
<evidence type="ECO:0000313" key="2">
    <source>
        <dbReference type="EMBL" id="SEC90387.1"/>
    </source>
</evidence>
<dbReference type="SUPFAM" id="SSF51004">
    <property type="entry name" value="C-terminal (heme d1) domain of cytochrome cd1-nitrite reductase"/>
    <property type="match status" value="1"/>
</dbReference>
<feature type="signal peptide" evidence="1">
    <location>
        <begin position="1"/>
        <end position="26"/>
    </location>
</feature>